<evidence type="ECO:0000313" key="1">
    <source>
        <dbReference type="EMBL" id="VDO02105.1"/>
    </source>
</evidence>
<organism evidence="3">
    <name type="scientific">Rodentolepis nana</name>
    <name type="common">Dwarf tapeworm</name>
    <name type="synonym">Hymenolepis nana</name>
    <dbReference type="NCBI Taxonomy" id="102285"/>
    <lineage>
        <taxon>Eukaryota</taxon>
        <taxon>Metazoa</taxon>
        <taxon>Spiralia</taxon>
        <taxon>Lophotrochozoa</taxon>
        <taxon>Platyhelminthes</taxon>
        <taxon>Cestoda</taxon>
        <taxon>Eucestoda</taxon>
        <taxon>Cyclophyllidea</taxon>
        <taxon>Hymenolepididae</taxon>
        <taxon>Rodentolepis</taxon>
    </lineage>
</organism>
<evidence type="ECO:0000313" key="3">
    <source>
        <dbReference type="WBParaSite" id="HNAJ_0000625001-mRNA-1"/>
    </source>
</evidence>
<protein>
    <submittedName>
        <fullName evidence="3">DUF3506 domain-containing protein</fullName>
    </submittedName>
</protein>
<evidence type="ECO:0000313" key="2">
    <source>
        <dbReference type="Proteomes" id="UP000278807"/>
    </source>
</evidence>
<proteinExistence type="predicted"/>
<keyword evidence="2" id="KW-1185">Reference proteome</keyword>
<sequence length="77" mass="8636">MSSYLSETEYLNDGWTPNQVGLLRLDTESGYIGGMWVECILPRYMEGMWVECIIPICEASVYSQSVKVFCQGIVSGT</sequence>
<reference evidence="3" key="1">
    <citation type="submission" date="2017-02" db="UniProtKB">
        <authorList>
            <consortium name="WormBaseParasite"/>
        </authorList>
    </citation>
    <scope>IDENTIFICATION</scope>
</reference>
<accession>A0A0R3TGQ9</accession>
<gene>
    <name evidence="1" type="ORF">HNAJ_LOCUS6245</name>
</gene>
<name>A0A0R3TGQ9_RODNA</name>
<dbReference type="AlphaFoldDB" id="A0A0R3TGQ9"/>
<dbReference type="Proteomes" id="UP000278807">
    <property type="component" value="Unassembled WGS sequence"/>
</dbReference>
<reference evidence="1 2" key="2">
    <citation type="submission" date="2018-11" db="EMBL/GenBank/DDBJ databases">
        <authorList>
            <consortium name="Pathogen Informatics"/>
        </authorList>
    </citation>
    <scope>NUCLEOTIDE SEQUENCE [LARGE SCALE GENOMIC DNA]</scope>
</reference>
<dbReference type="WBParaSite" id="HNAJ_0000625001-mRNA-1">
    <property type="protein sequence ID" value="HNAJ_0000625001-mRNA-1"/>
    <property type="gene ID" value="HNAJ_0000625001"/>
</dbReference>
<dbReference type="EMBL" id="UZAE01006453">
    <property type="protein sequence ID" value="VDO02105.1"/>
    <property type="molecule type" value="Genomic_DNA"/>
</dbReference>